<keyword evidence="1" id="KW-0472">Membrane</keyword>
<keyword evidence="1" id="KW-0812">Transmembrane</keyword>
<evidence type="ECO:0000256" key="1">
    <source>
        <dbReference type="SAM" id="Phobius"/>
    </source>
</evidence>
<proteinExistence type="predicted"/>
<comment type="caution">
    <text evidence="2">The sequence shown here is derived from an EMBL/GenBank/DDBJ whole genome shotgun (WGS) entry which is preliminary data.</text>
</comment>
<dbReference type="EMBL" id="PFAY01000009">
    <property type="protein sequence ID" value="PIT93208.1"/>
    <property type="molecule type" value="Genomic_DNA"/>
</dbReference>
<evidence type="ECO:0000313" key="3">
    <source>
        <dbReference type="Proteomes" id="UP000229112"/>
    </source>
</evidence>
<dbReference type="AlphaFoldDB" id="A0A2M6WK82"/>
<reference evidence="3" key="1">
    <citation type="submission" date="2017-09" db="EMBL/GenBank/DDBJ databases">
        <title>Depth-based differentiation of microbial function through sediment-hosted aquifers and enrichment of novel symbionts in the deep terrestrial subsurface.</title>
        <authorList>
            <person name="Probst A.J."/>
            <person name="Ladd B."/>
            <person name="Jarett J.K."/>
            <person name="Geller-Mcgrath D.E."/>
            <person name="Sieber C.M.K."/>
            <person name="Emerson J.B."/>
            <person name="Anantharaman K."/>
            <person name="Thomas B.C."/>
            <person name="Malmstrom R."/>
            <person name="Stieglmeier M."/>
            <person name="Klingl A."/>
            <person name="Woyke T."/>
            <person name="Ryan C.M."/>
            <person name="Banfield J.F."/>
        </authorList>
    </citation>
    <scope>NUCLEOTIDE SEQUENCE [LARGE SCALE GENOMIC DNA]</scope>
</reference>
<evidence type="ECO:0000313" key="2">
    <source>
        <dbReference type="EMBL" id="PIT93208.1"/>
    </source>
</evidence>
<feature type="transmembrane region" description="Helical" evidence="1">
    <location>
        <begin position="9"/>
        <end position="29"/>
    </location>
</feature>
<sequence>MSNGLKKTIIIGLPAILAIFTGLVLWSSYRNINITPEIDQVPRSKIQKVSSETNINLTTELASKFTETILKNNPEGISDGVLVSSPDEIARLTIEEKLQDFDPSFLIPKVGFTEFTIIVNPVNKDYSNYFQRYALILHNNVNSENMILTTKTIEMNDFSTLIKGYSTAINQLYSIPVPEDLVFMHQQTMTLLGTQENIFRTLAKYEEDPLKALYAASMYDWVVEEAELLQEYILEYISRNNIKFEK</sequence>
<keyword evidence="1" id="KW-1133">Transmembrane helix</keyword>
<organism evidence="2 3">
    <name type="scientific">Candidatus Harrisonbacteria bacterium CG10_big_fil_rev_8_21_14_0_10_38_8</name>
    <dbReference type="NCBI Taxonomy" id="1974582"/>
    <lineage>
        <taxon>Bacteria</taxon>
        <taxon>Candidatus Harrisoniibacteriota</taxon>
    </lineage>
</organism>
<gene>
    <name evidence="2" type="ORF">COU06_01160</name>
</gene>
<name>A0A2M6WK82_9BACT</name>
<dbReference type="Proteomes" id="UP000229112">
    <property type="component" value="Unassembled WGS sequence"/>
</dbReference>
<accession>A0A2M6WK82</accession>
<protein>
    <submittedName>
        <fullName evidence="2">Uncharacterized protein</fullName>
    </submittedName>
</protein>